<feature type="region of interest" description="Disordered" evidence="1">
    <location>
        <begin position="380"/>
        <end position="423"/>
    </location>
</feature>
<dbReference type="InterPro" id="IPR027417">
    <property type="entry name" value="P-loop_NTPase"/>
</dbReference>
<comment type="caution">
    <text evidence="3">The sequence shown here is derived from an EMBL/GenBank/DDBJ whole genome shotgun (WGS) entry which is preliminary data.</text>
</comment>
<accession>A0ABU4LBL3</accession>
<evidence type="ECO:0000256" key="1">
    <source>
        <dbReference type="SAM" id="MobiDB-lite"/>
    </source>
</evidence>
<feature type="domain" description="CHAT" evidence="2">
    <location>
        <begin position="80"/>
        <end position="357"/>
    </location>
</feature>
<gene>
    <name evidence="3" type="ORF">PV517_31350</name>
</gene>
<evidence type="ECO:0000259" key="2">
    <source>
        <dbReference type="Pfam" id="PF12770"/>
    </source>
</evidence>
<organism evidence="3 4">
    <name type="scientific">Streptomyces griseiscabiei</name>
    <dbReference type="NCBI Taxonomy" id="2993540"/>
    <lineage>
        <taxon>Bacteria</taxon>
        <taxon>Bacillati</taxon>
        <taxon>Actinomycetota</taxon>
        <taxon>Actinomycetes</taxon>
        <taxon>Kitasatosporales</taxon>
        <taxon>Streptomycetaceae</taxon>
        <taxon>Streptomyces</taxon>
    </lineage>
</organism>
<dbReference type="PANTHER" id="PTHR10098">
    <property type="entry name" value="RAPSYN-RELATED"/>
    <property type="match status" value="1"/>
</dbReference>
<dbReference type="Pfam" id="PF12770">
    <property type="entry name" value="CHAT"/>
    <property type="match status" value="1"/>
</dbReference>
<dbReference type="SMART" id="SM00028">
    <property type="entry name" value="TPR"/>
    <property type="match status" value="7"/>
</dbReference>
<dbReference type="Gene3D" id="1.25.40.10">
    <property type="entry name" value="Tetratricopeptide repeat domain"/>
    <property type="match status" value="2"/>
</dbReference>
<dbReference type="InterPro" id="IPR011990">
    <property type="entry name" value="TPR-like_helical_dom_sf"/>
</dbReference>
<dbReference type="Proteomes" id="UP001271723">
    <property type="component" value="Unassembled WGS sequence"/>
</dbReference>
<evidence type="ECO:0000313" key="4">
    <source>
        <dbReference type="Proteomes" id="UP001271723"/>
    </source>
</evidence>
<evidence type="ECO:0000313" key="3">
    <source>
        <dbReference type="EMBL" id="MDX2913152.1"/>
    </source>
</evidence>
<dbReference type="EMBL" id="JARAVY010000014">
    <property type="protein sequence ID" value="MDX2913152.1"/>
    <property type="molecule type" value="Genomic_DNA"/>
</dbReference>
<protein>
    <submittedName>
        <fullName evidence="3">Tetratricopeptide repeat protein</fullName>
    </submittedName>
</protein>
<dbReference type="RefSeq" id="WP_267298884.1">
    <property type="nucleotide sequence ID" value="NZ_JAGJBZ010000001.1"/>
</dbReference>
<dbReference type="InterPro" id="IPR024983">
    <property type="entry name" value="CHAT_dom"/>
</dbReference>
<dbReference type="InterPro" id="IPR019734">
    <property type="entry name" value="TPR_rpt"/>
</dbReference>
<reference evidence="3 4" key="1">
    <citation type="journal article" date="2023" name="Microb. Genom.">
        <title>Mesoterricola silvestris gen. nov., sp. nov., Mesoterricola sediminis sp. nov., Geothrix oryzae sp. nov., Geothrix edaphica sp. nov., Geothrix rubra sp. nov., and Geothrix limicola sp. nov., six novel members of Acidobacteriota isolated from soils.</title>
        <authorList>
            <person name="Weisberg A.J."/>
            <person name="Pearce E."/>
            <person name="Kramer C.G."/>
            <person name="Chang J.H."/>
            <person name="Clarke C.R."/>
        </authorList>
    </citation>
    <scope>NUCLEOTIDE SEQUENCE [LARGE SCALE GENOMIC DNA]</scope>
    <source>
        <strain evidence="3 4">NRRL_B-2795</strain>
    </source>
</reference>
<sequence length="1173" mass="125392">MNQEHTSEAYDGDPVHHRLTVTTADVTLSAGGQVVARAPRTVSDFSLVETARAVTRLHERSRESLDRERIGEAIQLTQRMGRLLGERAGSPVCRALSDAARDALRSGDTLPLALAAESPSLAGLPWEMLLLPGEADPLALHPVIRPFRTGPGGGHPTQVAAPGTARPLRLVALLAGPSSAHTPHEGLLDLEAETARLTAAVTGSATVDLRLLSSGSLDALAAALREAPADIVHIVCHARPGHLRLETVDGTPHPVTADDLYRALTAARSSPVLVLAGCSTASARRLPGQESGGTAFLPGMAEQLAASGMPAVLAMSAPVRDAYAGRLTAAFHAGLASGVGPLHALHSARLALETARRTVGGDAALPEWHIPVLYTTARTAATPSSGSPSAPGPRTADPGAVPDERHIRTGPTATPLARPPLAQPPLALPLGTFVGRRPQLRIAARALGTEGTGLVVHGVGGGGKSAFVGELLRFHGAGRPVALVRGRTDVEEVLHTITAVLPGPVDETHPLTDARRPWPDRLREFARTAADLPASAPVLVLDEFEANLARRPGRPTGFTDPELGAFLESWAALDPRPPVLVTSRHPLPPGRHGAARLPHLALPPLTPAETDLLRLRLPQTRRLPSGEWDRFKEAVGGHPRTYGYLDALLSRTSVTDTDLARRLEELTDGIAATRGRIAGRTRGALREALRITAADTLLGDLVATLDAESRSLLTYAAVHRSPVPQQAFTDAEDVAGALDELVSAGLLAPDGIGPDGEPLWSVHRWTAAELAALDAPSTHRGHERAAAHWADVLDRQTLPQRQRVHAGFEAVDHHEAVDRPARAAEVAQRLCRLLHGMGRWTAEENLCRRVLDWVEPGSGQSAQAHRQLGLIARDRGTMHPAREHLERALTVSDAAGDLQGIAFAEHQLGSVLHELGDYADAERRYRRAFEVFQRLGLDRDAAASRYQLAMLEEYRGSAGQARTGYEEALAAFERAGDTGAVVACLRSLAYVAQDAQDMTTAMAHCRTAAGLCRDIGDEMQEMEIHNQVGSLHVIAGELDEAHAEFDTALRIATARDATEEIARSHQHLGICAERQGSLDIAEEHVRIALDLNRELRRVVGQAQCLTRLASLARGRGRPLAGLAHAREALALYRRTDETRERPATYRVIGDCFQDLGRPAAARRYHSRGPQEPA</sequence>
<proteinExistence type="predicted"/>
<keyword evidence="4" id="KW-1185">Reference proteome</keyword>
<name>A0ABU4LBL3_9ACTN</name>
<dbReference type="Pfam" id="PF13424">
    <property type="entry name" value="TPR_12"/>
    <property type="match status" value="1"/>
</dbReference>
<dbReference type="SUPFAM" id="SSF52540">
    <property type="entry name" value="P-loop containing nucleoside triphosphate hydrolases"/>
    <property type="match status" value="1"/>
</dbReference>
<dbReference type="SUPFAM" id="SSF48452">
    <property type="entry name" value="TPR-like"/>
    <property type="match status" value="2"/>
</dbReference>
<feature type="compositionally biased region" description="Low complexity" evidence="1">
    <location>
        <begin position="380"/>
        <end position="396"/>
    </location>
</feature>
<dbReference type="PANTHER" id="PTHR10098:SF106">
    <property type="entry name" value="TETRATRICOPEPTIDE REPEAT PROTEIN 28-LIKE PROTEIN"/>
    <property type="match status" value="1"/>
</dbReference>